<evidence type="ECO:0000256" key="2">
    <source>
        <dbReference type="ARBA" id="ARBA00022448"/>
    </source>
</evidence>
<feature type="transmembrane region" description="Helical" evidence="8">
    <location>
        <begin position="59"/>
        <end position="81"/>
    </location>
</feature>
<dbReference type="PANTHER" id="PTHR32196:SF21">
    <property type="entry name" value="ABC TRANSPORTER PERMEASE PROTEIN YPHD-RELATED"/>
    <property type="match status" value="1"/>
</dbReference>
<keyword evidence="3" id="KW-1003">Cell membrane</keyword>
<feature type="transmembrane region" description="Helical" evidence="8">
    <location>
        <begin position="161"/>
        <end position="183"/>
    </location>
</feature>
<feature type="transmembrane region" description="Helical" evidence="8">
    <location>
        <begin position="293"/>
        <end position="309"/>
    </location>
</feature>
<dbReference type="RefSeq" id="WP_186858354.1">
    <property type="nucleotide sequence ID" value="NZ_JACOON010000006.1"/>
</dbReference>
<feature type="transmembrane region" description="Helical" evidence="8">
    <location>
        <begin position="121"/>
        <end position="141"/>
    </location>
</feature>
<keyword evidence="6 8" id="KW-1133">Transmembrane helix</keyword>
<evidence type="ECO:0000256" key="8">
    <source>
        <dbReference type="SAM" id="Phobius"/>
    </source>
</evidence>
<feature type="transmembrane region" description="Helical" evidence="8">
    <location>
        <begin position="268"/>
        <end position="287"/>
    </location>
</feature>
<reference evidence="9 10" key="1">
    <citation type="submission" date="2020-08" db="EMBL/GenBank/DDBJ databases">
        <title>Genome public.</title>
        <authorList>
            <person name="Liu C."/>
            <person name="Sun Q."/>
        </authorList>
    </citation>
    <scope>NUCLEOTIDE SEQUENCE [LARGE SCALE GENOMIC DNA]</scope>
    <source>
        <strain evidence="9 10">NSJ-35</strain>
    </source>
</reference>
<evidence type="ECO:0000256" key="5">
    <source>
        <dbReference type="ARBA" id="ARBA00022692"/>
    </source>
</evidence>
<dbReference type="CDD" id="cd06579">
    <property type="entry name" value="TM_PBP1_transp_AraH_like"/>
    <property type="match status" value="1"/>
</dbReference>
<keyword evidence="2" id="KW-0813">Transport</keyword>
<evidence type="ECO:0000256" key="4">
    <source>
        <dbReference type="ARBA" id="ARBA00022519"/>
    </source>
</evidence>
<feature type="transmembrane region" description="Helical" evidence="8">
    <location>
        <begin position="17"/>
        <end position="38"/>
    </location>
</feature>
<dbReference type="Proteomes" id="UP000606889">
    <property type="component" value="Unassembled WGS sequence"/>
</dbReference>
<keyword evidence="5 8" id="KW-0812">Transmembrane</keyword>
<dbReference type="EMBL" id="JACOON010000006">
    <property type="protein sequence ID" value="MBC5648895.1"/>
    <property type="molecule type" value="Genomic_DNA"/>
</dbReference>
<dbReference type="PANTHER" id="PTHR32196">
    <property type="entry name" value="ABC TRANSPORTER PERMEASE PROTEIN YPHD-RELATED-RELATED"/>
    <property type="match status" value="1"/>
</dbReference>
<organism evidence="9 10">
    <name type="scientific">Christensenella tenuis</name>
    <dbReference type="NCBI Taxonomy" id="2763033"/>
    <lineage>
        <taxon>Bacteria</taxon>
        <taxon>Bacillati</taxon>
        <taxon>Bacillota</taxon>
        <taxon>Clostridia</taxon>
        <taxon>Christensenellales</taxon>
        <taxon>Christensenellaceae</taxon>
        <taxon>Christensenella</taxon>
    </lineage>
</organism>
<gene>
    <name evidence="9" type="ORF">H8S18_11150</name>
</gene>
<evidence type="ECO:0000256" key="1">
    <source>
        <dbReference type="ARBA" id="ARBA00004651"/>
    </source>
</evidence>
<accession>A0ABR7EGI8</accession>
<protein>
    <submittedName>
        <fullName evidence="9">ABC transporter permease</fullName>
    </submittedName>
</protein>
<name>A0ABR7EGI8_9FIRM</name>
<keyword evidence="4" id="KW-0997">Cell inner membrane</keyword>
<proteinExistence type="predicted"/>
<evidence type="ECO:0000256" key="3">
    <source>
        <dbReference type="ARBA" id="ARBA00022475"/>
    </source>
</evidence>
<feature type="transmembrane region" description="Helical" evidence="8">
    <location>
        <begin position="242"/>
        <end position="261"/>
    </location>
</feature>
<feature type="transmembrane region" description="Helical" evidence="8">
    <location>
        <begin position="215"/>
        <end position="236"/>
    </location>
</feature>
<keyword evidence="7 8" id="KW-0472">Membrane</keyword>
<keyword evidence="10" id="KW-1185">Reference proteome</keyword>
<sequence>MNRIKRGWKKISEIDELMLIVALVVIIIIMSLMSEYFFTGKNLMNVLRQSSTTLIAATGMTLLLLVGEVDLSIGSLAAFSAVIMVDVMNMTQAILPAVLVAIGIGVGVGLFNAFVVTKFNIASLIVTLGVMTSVRGFAYIYTNAIAIQNTVDGFTVIGNGYVGPIPIPVIIAAVLFVLCYFLLKYTTFGRYIYASGDNKNAALASGINVNKIKTITFVLCSVFAVISGIILTARVNSGQPNLAQGFEFTVIAAVILGGTSLSGGQGTLIGTLVGVLILGVLDNGLVLNDVSSFWQDVVRGAVIILAVIIDTRRTQKREKISRRLVEQGAVSQ</sequence>
<evidence type="ECO:0000313" key="10">
    <source>
        <dbReference type="Proteomes" id="UP000606889"/>
    </source>
</evidence>
<evidence type="ECO:0000256" key="7">
    <source>
        <dbReference type="ARBA" id="ARBA00023136"/>
    </source>
</evidence>
<dbReference type="InterPro" id="IPR001851">
    <property type="entry name" value="ABC_transp_permease"/>
</dbReference>
<feature type="transmembrane region" description="Helical" evidence="8">
    <location>
        <begin position="93"/>
        <end position="114"/>
    </location>
</feature>
<comment type="subcellular location">
    <subcellularLocation>
        <location evidence="1">Cell membrane</location>
        <topology evidence="1">Multi-pass membrane protein</topology>
    </subcellularLocation>
</comment>
<evidence type="ECO:0000313" key="9">
    <source>
        <dbReference type="EMBL" id="MBC5648895.1"/>
    </source>
</evidence>
<comment type="caution">
    <text evidence="9">The sequence shown here is derived from an EMBL/GenBank/DDBJ whole genome shotgun (WGS) entry which is preliminary data.</text>
</comment>
<evidence type="ECO:0000256" key="6">
    <source>
        <dbReference type="ARBA" id="ARBA00022989"/>
    </source>
</evidence>
<dbReference type="Pfam" id="PF02653">
    <property type="entry name" value="BPD_transp_2"/>
    <property type="match status" value="1"/>
</dbReference>